<keyword evidence="1" id="KW-0812">Transmembrane</keyword>
<dbReference type="AlphaFoldDB" id="A0A6I6MT28"/>
<feature type="transmembrane region" description="Helical" evidence="1">
    <location>
        <begin position="21"/>
        <end position="41"/>
    </location>
</feature>
<feature type="domain" description="SPOR" evidence="2">
    <location>
        <begin position="118"/>
        <end position="203"/>
    </location>
</feature>
<dbReference type="EMBL" id="CP047045">
    <property type="protein sequence ID" value="QGZ94832.1"/>
    <property type="molecule type" value="Genomic_DNA"/>
</dbReference>
<dbReference type="InterPro" id="IPR036680">
    <property type="entry name" value="SPOR-like_sf"/>
</dbReference>
<dbReference type="PROSITE" id="PS51724">
    <property type="entry name" value="SPOR"/>
    <property type="match status" value="1"/>
</dbReference>
<evidence type="ECO:0000256" key="1">
    <source>
        <dbReference type="SAM" id="Phobius"/>
    </source>
</evidence>
<dbReference type="GO" id="GO:0051301">
    <property type="term" value="P:cell division"/>
    <property type="evidence" value="ECO:0007669"/>
    <property type="project" value="UniProtKB-KW"/>
</dbReference>
<name>A0A6I6MT28_9CAUL</name>
<dbReference type="Pfam" id="PF05036">
    <property type="entry name" value="SPOR"/>
    <property type="match status" value="1"/>
</dbReference>
<keyword evidence="3" id="KW-0131">Cell cycle</keyword>
<evidence type="ECO:0000313" key="4">
    <source>
        <dbReference type="Proteomes" id="UP000431269"/>
    </source>
</evidence>
<evidence type="ECO:0000313" key="3">
    <source>
        <dbReference type="EMBL" id="QGZ94832.1"/>
    </source>
</evidence>
<evidence type="ECO:0000259" key="2">
    <source>
        <dbReference type="PROSITE" id="PS51724"/>
    </source>
</evidence>
<dbReference type="Gene3D" id="3.30.70.1070">
    <property type="entry name" value="Sporulation related repeat"/>
    <property type="match status" value="1"/>
</dbReference>
<gene>
    <name evidence="3" type="primary">ftsN</name>
    <name evidence="3" type="ORF">DSM104635_01664</name>
</gene>
<dbReference type="RefSeq" id="WP_158765737.1">
    <property type="nucleotide sequence ID" value="NZ_CP047045.1"/>
</dbReference>
<organism evidence="3 4">
    <name type="scientific">Terricaulis silvestris</name>
    <dbReference type="NCBI Taxonomy" id="2686094"/>
    <lineage>
        <taxon>Bacteria</taxon>
        <taxon>Pseudomonadati</taxon>
        <taxon>Pseudomonadota</taxon>
        <taxon>Alphaproteobacteria</taxon>
        <taxon>Caulobacterales</taxon>
        <taxon>Caulobacteraceae</taxon>
        <taxon>Terricaulis</taxon>
    </lineage>
</organism>
<accession>A0A6I6MT28</accession>
<proteinExistence type="predicted"/>
<dbReference type="Proteomes" id="UP000431269">
    <property type="component" value="Chromosome"/>
</dbReference>
<keyword evidence="1" id="KW-0472">Membrane</keyword>
<keyword evidence="3" id="KW-0132">Cell division</keyword>
<dbReference type="InterPro" id="IPR007730">
    <property type="entry name" value="SPOR-like_dom"/>
</dbReference>
<dbReference type="SUPFAM" id="SSF110997">
    <property type="entry name" value="Sporulation related repeat"/>
    <property type="match status" value="1"/>
</dbReference>
<reference evidence="4" key="1">
    <citation type="submission" date="2019-12" db="EMBL/GenBank/DDBJ databases">
        <title>Complete genome of Terracaulis silvestris 0127_4.</title>
        <authorList>
            <person name="Vieira S."/>
            <person name="Riedel T."/>
            <person name="Sproer C."/>
            <person name="Pascual J."/>
            <person name="Boedeker C."/>
            <person name="Overmann J."/>
        </authorList>
    </citation>
    <scope>NUCLEOTIDE SEQUENCE [LARGE SCALE GENOMIC DNA]</scope>
    <source>
        <strain evidence="4">0127_4</strain>
    </source>
</reference>
<dbReference type="KEGG" id="tsv:DSM104635_01664"/>
<protein>
    <submittedName>
        <fullName evidence="3">Cell division protein FtsN</fullName>
    </submittedName>
</protein>
<keyword evidence="1" id="KW-1133">Transmembrane helix</keyword>
<dbReference type="GO" id="GO:0042834">
    <property type="term" value="F:peptidoglycan binding"/>
    <property type="evidence" value="ECO:0007669"/>
    <property type="project" value="InterPro"/>
</dbReference>
<keyword evidence="4" id="KW-1185">Reference proteome</keyword>
<sequence length="203" mass="22304">MSRSYDPRMHAYDDQARHAGMVYILMLVVAVAFGGFLWQLYSAPEIPRITAPTSPYKIEPPAEARNAPDQVEQGAFADSLEGVSEQTAEVTPRPAPETVIVENAPAEGPPQLGTAPIFANNGPYVAQLAALQSEAATDQAWRRLSSRAPQLFAHARLDVERADLGQRGIYYRVRAGYFADRANAARFCERIRQMGQDCIVAAR</sequence>